<evidence type="ECO:0000256" key="3">
    <source>
        <dbReference type="ARBA" id="ARBA00022827"/>
    </source>
</evidence>
<dbReference type="EMBL" id="JAPQKH010000005">
    <property type="protein sequence ID" value="KAJ5097337.1"/>
    <property type="molecule type" value="Genomic_DNA"/>
</dbReference>
<dbReference type="InterPro" id="IPR036188">
    <property type="entry name" value="FAD/NAD-bd_sf"/>
</dbReference>
<dbReference type="Proteomes" id="UP001149165">
    <property type="component" value="Unassembled WGS sequence"/>
</dbReference>
<dbReference type="GO" id="GO:0071949">
    <property type="term" value="F:FAD binding"/>
    <property type="evidence" value="ECO:0007669"/>
    <property type="project" value="InterPro"/>
</dbReference>
<comment type="cofactor">
    <cofactor evidence="1">
        <name>FAD</name>
        <dbReference type="ChEBI" id="CHEBI:57692"/>
    </cofactor>
</comment>
<sequence length="407" mass="44352">MSLPVLIVGAGLGGVCLAQAMRKNNIPFKLFEQDKRHSLRTQGYRLRITEHGVKALEDSLTPEIFALFEKTCAATTGLGVRIKPDGTSATTLGGPGGPPGPPSGSFSGDIYTIDRSAFREALLTGLDEHVQFGKSLLHYEEFDDRIVAHFADGTTAQGALLVGADGVRSKVRKQHIPNFPAIDTGMRIVFGKTPITPEYLAASPENHRTGMSLVTDPDDKDQPTLMFESIHFPYANDVTDPPLPNPYMYWVLVVHQSKIPFSDERSWHITPQEAACLTRQLTTSWDPSVRSVIDYQDASQSSIRSLLSAPFEIAAWEPSGRVTLLGDSVHVMPPTGAMGANTALRDAADLVHQIVEAGGIEKLDRQVIGDYEVGLRAFAKMAIDMSWQGGMKSFGLRPVDQCEPILL</sequence>
<evidence type="ECO:0000256" key="6">
    <source>
        <dbReference type="SAM" id="MobiDB-lite"/>
    </source>
</evidence>
<evidence type="ECO:0000256" key="2">
    <source>
        <dbReference type="ARBA" id="ARBA00022630"/>
    </source>
</evidence>
<keyword evidence="3" id="KW-0274">FAD</keyword>
<feature type="domain" description="FAD-binding" evidence="8">
    <location>
        <begin position="131"/>
        <end position="357"/>
    </location>
</feature>
<name>A0A9W9K9U5_9EURO</name>
<accession>A0A9W9K9U5</accession>
<dbReference type="Pfam" id="PF01494">
    <property type="entry name" value="FAD_binding_3"/>
    <property type="match status" value="1"/>
</dbReference>
<dbReference type="OrthoDB" id="47494at2759"/>
<keyword evidence="10" id="KW-1185">Reference proteome</keyword>
<dbReference type="Gene3D" id="3.50.50.60">
    <property type="entry name" value="FAD/NAD(P)-binding domain"/>
    <property type="match status" value="1"/>
</dbReference>
<dbReference type="GO" id="GO:0004497">
    <property type="term" value="F:monooxygenase activity"/>
    <property type="evidence" value="ECO:0007669"/>
    <property type="project" value="UniProtKB-KW"/>
</dbReference>
<keyword evidence="5" id="KW-0503">Monooxygenase</keyword>
<comment type="caution">
    <text evidence="9">The sequence shown here is derived from an EMBL/GenBank/DDBJ whole genome shotgun (WGS) entry which is preliminary data.</text>
</comment>
<reference evidence="9" key="2">
    <citation type="journal article" date="2023" name="IMA Fungus">
        <title>Comparative genomic study of the Penicillium genus elucidates a diverse pangenome and 15 lateral gene transfer events.</title>
        <authorList>
            <person name="Petersen C."/>
            <person name="Sorensen T."/>
            <person name="Nielsen M.R."/>
            <person name="Sondergaard T.E."/>
            <person name="Sorensen J.L."/>
            <person name="Fitzpatrick D.A."/>
            <person name="Frisvad J.C."/>
            <person name="Nielsen K.L."/>
        </authorList>
    </citation>
    <scope>NUCLEOTIDE SEQUENCE</scope>
    <source>
        <strain evidence="9">IBT 30069</strain>
    </source>
</reference>
<keyword evidence="4" id="KW-0560">Oxidoreductase</keyword>
<dbReference type="PRINTS" id="PR00420">
    <property type="entry name" value="RNGMNOXGNASE"/>
</dbReference>
<keyword evidence="2" id="KW-0285">Flavoprotein</keyword>
<reference evidence="9" key="1">
    <citation type="submission" date="2022-11" db="EMBL/GenBank/DDBJ databases">
        <authorList>
            <person name="Petersen C."/>
        </authorList>
    </citation>
    <scope>NUCLEOTIDE SEQUENCE</scope>
    <source>
        <strain evidence="9">IBT 30069</strain>
    </source>
</reference>
<feature type="chain" id="PRO_5040932182" description="FAD-binding domain-containing protein" evidence="7">
    <location>
        <begin position="19"/>
        <end position="407"/>
    </location>
</feature>
<dbReference type="AlphaFoldDB" id="A0A9W9K9U5"/>
<evidence type="ECO:0000256" key="7">
    <source>
        <dbReference type="SAM" id="SignalP"/>
    </source>
</evidence>
<evidence type="ECO:0000313" key="9">
    <source>
        <dbReference type="EMBL" id="KAJ5097337.1"/>
    </source>
</evidence>
<evidence type="ECO:0000256" key="4">
    <source>
        <dbReference type="ARBA" id="ARBA00023002"/>
    </source>
</evidence>
<evidence type="ECO:0000313" key="10">
    <source>
        <dbReference type="Proteomes" id="UP001149165"/>
    </source>
</evidence>
<dbReference type="PANTHER" id="PTHR47178">
    <property type="entry name" value="MONOOXYGENASE, FAD-BINDING"/>
    <property type="match status" value="1"/>
</dbReference>
<feature type="region of interest" description="Disordered" evidence="6">
    <location>
        <begin position="85"/>
        <end position="106"/>
    </location>
</feature>
<gene>
    <name evidence="9" type="ORF">N7456_008058</name>
</gene>
<organism evidence="9 10">
    <name type="scientific">Penicillium angulare</name>
    <dbReference type="NCBI Taxonomy" id="116970"/>
    <lineage>
        <taxon>Eukaryota</taxon>
        <taxon>Fungi</taxon>
        <taxon>Dikarya</taxon>
        <taxon>Ascomycota</taxon>
        <taxon>Pezizomycotina</taxon>
        <taxon>Eurotiomycetes</taxon>
        <taxon>Eurotiomycetidae</taxon>
        <taxon>Eurotiales</taxon>
        <taxon>Aspergillaceae</taxon>
        <taxon>Penicillium</taxon>
    </lineage>
</organism>
<protein>
    <recommendedName>
        <fullName evidence="8">FAD-binding domain-containing protein</fullName>
    </recommendedName>
</protein>
<feature type="signal peptide" evidence="7">
    <location>
        <begin position="1"/>
        <end position="18"/>
    </location>
</feature>
<dbReference type="Pfam" id="PF13450">
    <property type="entry name" value="NAD_binding_8"/>
    <property type="match status" value="1"/>
</dbReference>
<dbReference type="SUPFAM" id="SSF51905">
    <property type="entry name" value="FAD/NAD(P)-binding domain"/>
    <property type="match status" value="1"/>
</dbReference>
<proteinExistence type="predicted"/>
<dbReference type="InterPro" id="IPR002938">
    <property type="entry name" value="FAD-bd"/>
</dbReference>
<evidence type="ECO:0000256" key="1">
    <source>
        <dbReference type="ARBA" id="ARBA00001974"/>
    </source>
</evidence>
<evidence type="ECO:0000256" key="5">
    <source>
        <dbReference type="ARBA" id="ARBA00023033"/>
    </source>
</evidence>
<dbReference type="PANTHER" id="PTHR47178:SF5">
    <property type="entry name" value="FAD-BINDING DOMAIN-CONTAINING PROTEIN"/>
    <property type="match status" value="1"/>
</dbReference>
<keyword evidence="7" id="KW-0732">Signal</keyword>
<evidence type="ECO:0000259" key="8">
    <source>
        <dbReference type="Pfam" id="PF01494"/>
    </source>
</evidence>